<feature type="compositionally biased region" description="Polar residues" evidence="16">
    <location>
        <begin position="786"/>
        <end position="808"/>
    </location>
</feature>
<feature type="domain" description="C2H2-type" evidence="17">
    <location>
        <begin position="995"/>
        <end position="1022"/>
    </location>
</feature>
<dbReference type="FunFam" id="3.30.160.60:FF:003288">
    <property type="entry name" value="Uncharacterized protein"/>
    <property type="match status" value="1"/>
</dbReference>
<feature type="domain" description="C2H2-type" evidence="17">
    <location>
        <begin position="1296"/>
        <end position="1323"/>
    </location>
</feature>
<feature type="compositionally biased region" description="Basic residues" evidence="16">
    <location>
        <begin position="762"/>
        <end position="783"/>
    </location>
</feature>
<dbReference type="FunFam" id="3.30.160.60:FF:002343">
    <property type="entry name" value="Zinc finger protein 33A"/>
    <property type="match status" value="4"/>
</dbReference>
<feature type="domain" description="C2H2-type" evidence="17">
    <location>
        <begin position="1023"/>
        <end position="1050"/>
    </location>
</feature>
<evidence type="ECO:0000256" key="13">
    <source>
        <dbReference type="ARBA" id="ARBA00023242"/>
    </source>
</evidence>
<feature type="domain" description="C2H2-type" evidence="17">
    <location>
        <begin position="1240"/>
        <end position="1267"/>
    </location>
</feature>
<feature type="domain" description="C2H2-type" evidence="17">
    <location>
        <begin position="715"/>
        <end position="742"/>
    </location>
</feature>
<keyword evidence="4" id="KW-1017">Isopeptide bond</keyword>
<dbReference type="Gene3D" id="3.30.160.60">
    <property type="entry name" value="Classic Zinc Finger"/>
    <property type="match status" value="26"/>
</dbReference>
<dbReference type="SMART" id="SM00355">
    <property type="entry name" value="ZnF_C2H2"/>
    <property type="match status" value="33"/>
</dbReference>
<dbReference type="FunFam" id="3.30.160.60:FF:001732">
    <property type="entry name" value="Zgc:162936"/>
    <property type="match status" value="2"/>
</dbReference>
<feature type="domain" description="C2H2-type" evidence="17">
    <location>
        <begin position="687"/>
        <end position="714"/>
    </location>
</feature>
<name>A0AAD1R8C4_PELCU</name>
<feature type="domain" description="C2H2-type" evidence="17">
    <location>
        <begin position="470"/>
        <end position="497"/>
    </location>
</feature>
<evidence type="ECO:0000256" key="4">
    <source>
        <dbReference type="ARBA" id="ARBA00022499"/>
    </source>
</evidence>
<keyword evidence="13" id="KW-0539">Nucleus</keyword>
<feature type="domain" description="C2H2-type" evidence="17">
    <location>
        <begin position="1167"/>
        <end position="1194"/>
    </location>
</feature>
<feature type="domain" description="C2H2-type" evidence="17">
    <location>
        <begin position="67"/>
        <end position="94"/>
    </location>
</feature>
<evidence type="ECO:0000256" key="6">
    <source>
        <dbReference type="ARBA" id="ARBA00022737"/>
    </source>
</evidence>
<keyword evidence="9" id="KW-0832">Ubl conjugation</keyword>
<evidence type="ECO:0000256" key="1">
    <source>
        <dbReference type="ARBA" id="ARBA00003767"/>
    </source>
</evidence>
<dbReference type="PROSITE" id="PS50157">
    <property type="entry name" value="ZINC_FINGER_C2H2_2"/>
    <property type="match status" value="33"/>
</dbReference>
<evidence type="ECO:0000256" key="7">
    <source>
        <dbReference type="ARBA" id="ARBA00022771"/>
    </source>
</evidence>
<feature type="domain" description="C2H2-type" evidence="17">
    <location>
        <begin position="743"/>
        <end position="770"/>
    </location>
</feature>
<dbReference type="GO" id="GO:0005694">
    <property type="term" value="C:chromosome"/>
    <property type="evidence" value="ECO:0007669"/>
    <property type="project" value="UniProtKB-ARBA"/>
</dbReference>
<feature type="domain" description="C2H2-type" evidence="17">
    <location>
        <begin position="840"/>
        <end position="867"/>
    </location>
</feature>
<evidence type="ECO:0000259" key="17">
    <source>
        <dbReference type="PROSITE" id="PS50157"/>
    </source>
</evidence>
<dbReference type="GO" id="GO:0045893">
    <property type="term" value="P:positive regulation of DNA-templated transcription"/>
    <property type="evidence" value="ECO:0007669"/>
    <property type="project" value="UniProtKB-ARBA"/>
</dbReference>
<keyword evidence="6" id="KW-0677">Repeat</keyword>
<feature type="domain" description="C2H2-type" evidence="17">
    <location>
        <begin position="1324"/>
        <end position="1346"/>
    </location>
</feature>
<keyword evidence="19" id="KW-1185">Reference proteome</keyword>
<dbReference type="InterPro" id="IPR013087">
    <property type="entry name" value="Znf_C2H2_type"/>
</dbReference>
<dbReference type="FunFam" id="3.30.160.60:FF:000100">
    <property type="entry name" value="Zinc finger 45-like"/>
    <property type="match status" value="2"/>
</dbReference>
<keyword evidence="8" id="KW-0862">Zinc</keyword>
<dbReference type="GO" id="GO:0005634">
    <property type="term" value="C:nucleus"/>
    <property type="evidence" value="ECO:0007669"/>
    <property type="project" value="UniProtKB-SubCell"/>
</dbReference>
<feature type="region of interest" description="Disordered" evidence="16">
    <location>
        <begin position="518"/>
        <end position="552"/>
    </location>
</feature>
<dbReference type="GO" id="GO:0000981">
    <property type="term" value="F:DNA-binding transcription factor activity, RNA polymerase II-specific"/>
    <property type="evidence" value="ECO:0007669"/>
    <property type="project" value="TreeGrafter"/>
</dbReference>
<accession>A0AAD1R8C4</accession>
<feature type="domain" description="C2H2-type" evidence="17">
    <location>
        <begin position="20"/>
        <end position="47"/>
    </location>
</feature>
<feature type="region of interest" description="Disordered" evidence="16">
    <location>
        <begin position="759"/>
        <end position="808"/>
    </location>
</feature>
<feature type="domain" description="C2H2-type" evidence="17">
    <location>
        <begin position="610"/>
        <end position="640"/>
    </location>
</feature>
<feature type="domain" description="C2H2-type" evidence="17">
    <location>
        <begin position="1210"/>
        <end position="1239"/>
    </location>
</feature>
<evidence type="ECO:0000256" key="16">
    <source>
        <dbReference type="SAM" id="MobiDB-lite"/>
    </source>
</evidence>
<evidence type="ECO:0000313" key="18">
    <source>
        <dbReference type="EMBL" id="CAH2226159.1"/>
    </source>
</evidence>
<dbReference type="FunFam" id="3.30.160.60:FF:000052">
    <property type="entry name" value="zinc finger protein 546 isoform X1"/>
    <property type="match status" value="1"/>
</dbReference>
<feature type="domain" description="C2H2-type" evidence="17">
    <location>
        <begin position="151"/>
        <end position="178"/>
    </location>
</feature>
<evidence type="ECO:0000256" key="11">
    <source>
        <dbReference type="ARBA" id="ARBA00023125"/>
    </source>
</evidence>
<feature type="domain" description="C2H2-type" evidence="17">
    <location>
        <begin position="442"/>
        <end position="469"/>
    </location>
</feature>
<dbReference type="FunFam" id="3.30.160.60:FF:000099">
    <property type="entry name" value="Zinc finger protein 79"/>
    <property type="match status" value="1"/>
</dbReference>
<dbReference type="Proteomes" id="UP001295444">
    <property type="component" value="Chromosome 01"/>
</dbReference>
<feature type="domain" description="C2H2-type" evidence="17">
    <location>
        <begin position="386"/>
        <end position="413"/>
    </location>
</feature>
<comment type="similarity">
    <text evidence="3">Belongs to the krueppel C2H2-type zinc-finger protein family.</text>
</comment>
<comment type="subcellular location">
    <subcellularLocation>
        <location evidence="2">Nucleus</location>
    </subcellularLocation>
</comment>
<dbReference type="PROSITE" id="PS00028">
    <property type="entry name" value="ZINC_FINGER_C2H2_1"/>
    <property type="match status" value="31"/>
</dbReference>
<feature type="domain" description="C2H2-type" evidence="17">
    <location>
        <begin position="659"/>
        <end position="686"/>
    </location>
</feature>
<feature type="domain" description="C2H2-type" evidence="17">
    <location>
        <begin position="95"/>
        <end position="122"/>
    </location>
</feature>
<feature type="domain" description="C2H2-type" evidence="17">
    <location>
        <begin position="123"/>
        <end position="150"/>
    </location>
</feature>
<dbReference type="FunFam" id="3.30.160.60:FF:000295">
    <property type="entry name" value="zinc finger protein 19"/>
    <property type="match status" value="1"/>
</dbReference>
<dbReference type="GO" id="GO:0043565">
    <property type="term" value="F:sequence-specific DNA binding"/>
    <property type="evidence" value="ECO:0007669"/>
    <property type="project" value="TreeGrafter"/>
</dbReference>
<feature type="domain" description="C2H2-type" evidence="17">
    <location>
        <begin position="311"/>
        <end position="338"/>
    </location>
</feature>
<evidence type="ECO:0000256" key="15">
    <source>
        <dbReference type="PROSITE-ProRule" id="PRU00042"/>
    </source>
</evidence>
<keyword evidence="7 15" id="KW-0863">Zinc-finger</keyword>
<dbReference type="FunFam" id="3.30.160.60:FF:000275">
    <property type="entry name" value="zinc finger protein 90 homolog"/>
    <property type="match status" value="1"/>
</dbReference>
<sequence>MYIRNEIITQETMHVEERPFSCLDCGKGFGYHSTLIRHSNFHCSGKTVKPAIAAGSLSVAPRAPSVYKCGICLETFPRPNDLKKHLKSHSGDRHYKCGECGHTFSCNFYLVRHQRTHTGERPYSCPLCNKSFKCSSVLYRHQRTHTGEQPFKCEVCDKGFSQKTSLTIHLRTHTGERPYSCAVCGRSFCSKSALIRHEHSHGQDAQWADHPVTDIYPDYAGPQEEDACMARDRVGLNGEALDPRQPENKQSLDDCDNVADEWNGEEYAKNHMNPYEEGDMGCGFICPECGVVLQSQSLLNTHRMTHTGNRPFCPDCGKVFGHRSSLRRHQNAHCSARTGKCKVNVSQLSPAIHVHHHHKCGICQMTFPSPTELRRHLGSHSGNQRYVCYECNRTFSCNYFLVRHQRTHTGERPYSCPLCNKSFKCSSVLHRHQRTHTGEQPYKCEVCDKSFSQKNSLIIHLRTHTGERPYSCVTCGSRFGSSSALIRHENSHDQRRSNADENQNECLSTSSFVKFENVSQDRGEHMSPHNSNTIPEDSETKEKQSDQKTRLRDVTDRCKAEIFPDYAAPDQCERTLYDEHGDICPDCGQTFDSESLLTVDQKTHTVEKYFTCPSCGKSFGHQSTLIRHHKSYCSINKRKPHAMAHGKGLENPEAAHHLYKCGICNENLRDTKELRRHLASHRGPQRYKCNDCGRTFSCNYFLVRHQRVHTGEQPFKCHVCQKAFSQKTTLVIHVRKHTGERPYSCQVCGQGFCSRSSMVRHNQSHRQRRSRRGKHFTKKRKVKTPLNESSIQSSQPAEIATSDSPGDNAFIYQSSDNDHPSENIGEGGDVMQTPLDKHRIECPVCRKSFSSQANLTVHYRMHTGERPFLCIGCGKSFGHHSTLIRHRNFHCNVKMGKTSGNHILSKVQRSYKCGICQEIFPSPNELKKHLGSHSDDHRYKCGECGRTFSCNFYLVRHQRTHTGERPFSCRLCNKSFKCSSVLYRHQRTHTGEQPFKCEVCDKGFSQKTSLTIHLRTHTGERPYSCAVCGRSFCSKSALIRHEHSHGQDAQWADENILVADTVKLEALSNEHAESTCCGAEMWNSDDHCLDLLRKSVVDFENTCGNDLVKKEDCEMGTALEHELPIQEIPALNLEVNSGFICPECGKFFQTQSLLSAHRILHMERKRLICSDCGKTFGHRSSLQRHRSAHCSFQTSREFIKPRTPPMFFEHPCKCGICHTSFSSAIELRRHLACHKGDQRYMCIECGRTFNSNYFLVRHQRTHTGERPFSCPLCNKSFKCSSVLYRHQRTHTGEQPFKCEVCDKGFSQKTSLTIHLRTHTGERPYSCAVCGRSFCSKSALIRHKQTHKITGKGIEPGTRDDNVS</sequence>
<feature type="domain" description="C2H2-type" evidence="17">
    <location>
        <begin position="1139"/>
        <end position="1166"/>
    </location>
</feature>
<dbReference type="InterPro" id="IPR036236">
    <property type="entry name" value="Znf_C2H2_sf"/>
</dbReference>
<dbReference type="FunFam" id="3.30.160.60:FF:000446">
    <property type="entry name" value="Zinc finger protein"/>
    <property type="match status" value="1"/>
</dbReference>
<feature type="compositionally biased region" description="Basic and acidic residues" evidence="16">
    <location>
        <begin position="538"/>
        <end position="552"/>
    </location>
</feature>
<feature type="domain" description="C2H2-type" evidence="17">
    <location>
        <begin position="284"/>
        <end position="311"/>
    </location>
</feature>
<dbReference type="GO" id="GO:0008270">
    <property type="term" value="F:zinc ion binding"/>
    <property type="evidence" value="ECO:0007669"/>
    <property type="project" value="UniProtKB-KW"/>
</dbReference>
<dbReference type="FunFam" id="3.30.160.60:FF:000690">
    <property type="entry name" value="Zinc finger protein 354C"/>
    <property type="match status" value="3"/>
</dbReference>
<keyword evidence="12" id="KW-0804">Transcription</keyword>
<feature type="domain" description="C2H2-type" evidence="17">
    <location>
        <begin position="582"/>
        <end position="609"/>
    </location>
</feature>
<feature type="domain" description="C2H2-type" evidence="17">
    <location>
        <begin position="179"/>
        <end position="206"/>
    </location>
</feature>
<evidence type="ECO:0000256" key="9">
    <source>
        <dbReference type="ARBA" id="ARBA00022843"/>
    </source>
</evidence>
<feature type="domain" description="C2H2-type" evidence="17">
    <location>
        <begin position="939"/>
        <end position="966"/>
    </location>
</feature>
<dbReference type="Pfam" id="PF00096">
    <property type="entry name" value="zf-C2H2"/>
    <property type="match status" value="20"/>
</dbReference>
<evidence type="ECO:0000256" key="8">
    <source>
        <dbReference type="ARBA" id="ARBA00022833"/>
    </source>
</evidence>
<dbReference type="SUPFAM" id="SSF57667">
    <property type="entry name" value="beta-beta-alpha zinc fingers"/>
    <property type="match status" value="19"/>
</dbReference>
<reference evidence="18" key="1">
    <citation type="submission" date="2022-03" db="EMBL/GenBank/DDBJ databases">
        <authorList>
            <person name="Alioto T."/>
            <person name="Alioto T."/>
            <person name="Gomez Garrido J."/>
        </authorList>
    </citation>
    <scope>NUCLEOTIDE SEQUENCE</scope>
</reference>
<dbReference type="Pfam" id="PF13912">
    <property type="entry name" value="zf-C2H2_6"/>
    <property type="match status" value="1"/>
</dbReference>
<evidence type="ECO:0000256" key="12">
    <source>
        <dbReference type="ARBA" id="ARBA00023163"/>
    </source>
</evidence>
<dbReference type="PANTHER" id="PTHR24408:SF61">
    <property type="entry name" value="E3 SUMO-PROTEIN LIGASE ZNF451"/>
    <property type="match status" value="1"/>
</dbReference>
<evidence type="ECO:0000256" key="10">
    <source>
        <dbReference type="ARBA" id="ARBA00023015"/>
    </source>
</evidence>
<feature type="domain" description="C2H2-type" evidence="17">
    <location>
        <begin position="1268"/>
        <end position="1295"/>
    </location>
</feature>
<evidence type="ECO:0000313" key="19">
    <source>
        <dbReference type="Proteomes" id="UP001295444"/>
    </source>
</evidence>
<evidence type="ECO:0000256" key="14">
    <source>
        <dbReference type="ARBA" id="ARBA00068876"/>
    </source>
</evidence>
<feature type="domain" description="C2H2-type" evidence="17">
    <location>
        <begin position="358"/>
        <end position="385"/>
    </location>
</feature>
<dbReference type="FunFam" id="3.30.160.60:FF:000710">
    <property type="entry name" value="Zinc finger protein 768"/>
    <property type="match status" value="2"/>
</dbReference>
<dbReference type="FunFam" id="3.30.160.60:FF:000145">
    <property type="entry name" value="Zinc finger protein 574"/>
    <property type="match status" value="1"/>
</dbReference>
<dbReference type="EMBL" id="OW240912">
    <property type="protein sequence ID" value="CAH2226159.1"/>
    <property type="molecule type" value="Genomic_DNA"/>
</dbReference>
<dbReference type="FunFam" id="3.30.160.60:FF:000624">
    <property type="entry name" value="zinc finger protein 697"/>
    <property type="match status" value="3"/>
</dbReference>
<keyword evidence="5" id="KW-0479">Metal-binding</keyword>
<evidence type="ECO:0000256" key="3">
    <source>
        <dbReference type="ARBA" id="ARBA00006991"/>
    </source>
</evidence>
<evidence type="ECO:0000256" key="5">
    <source>
        <dbReference type="ARBA" id="ARBA00022723"/>
    </source>
</evidence>
<organism evidence="18 19">
    <name type="scientific">Pelobates cultripes</name>
    <name type="common">Western spadefoot toad</name>
    <dbReference type="NCBI Taxonomy" id="61616"/>
    <lineage>
        <taxon>Eukaryota</taxon>
        <taxon>Metazoa</taxon>
        <taxon>Chordata</taxon>
        <taxon>Craniata</taxon>
        <taxon>Vertebrata</taxon>
        <taxon>Euteleostomi</taxon>
        <taxon>Amphibia</taxon>
        <taxon>Batrachia</taxon>
        <taxon>Anura</taxon>
        <taxon>Pelobatoidea</taxon>
        <taxon>Pelobatidae</taxon>
        <taxon>Pelobates</taxon>
    </lineage>
</organism>
<feature type="domain" description="C2H2-type" evidence="17">
    <location>
        <begin position="911"/>
        <end position="938"/>
    </location>
</feature>
<keyword evidence="11" id="KW-0238">DNA-binding</keyword>
<keyword evidence="10" id="KW-0805">Transcription regulation</keyword>
<comment type="function">
    <text evidence="1">May be involved in transcriptional regulation.</text>
</comment>
<evidence type="ECO:0000256" key="2">
    <source>
        <dbReference type="ARBA" id="ARBA00004123"/>
    </source>
</evidence>
<gene>
    <name evidence="18" type="ORF">PECUL_23A009077</name>
</gene>
<proteinExistence type="inferred from homology"/>
<protein>
    <recommendedName>
        <fullName evidence="14">Zinc finger protein 865</fullName>
    </recommendedName>
</protein>
<feature type="domain" description="C2H2-type" evidence="17">
    <location>
        <begin position="868"/>
        <end position="895"/>
    </location>
</feature>
<dbReference type="PANTHER" id="PTHR24408">
    <property type="entry name" value="ZINC FINGER PROTEIN"/>
    <property type="match status" value="1"/>
</dbReference>
<feature type="domain" description="C2H2-type" evidence="17">
    <location>
        <begin position="967"/>
        <end position="994"/>
    </location>
</feature>
<feature type="domain" description="C2H2-type" evidence="17">
    <location>
        <begin position="414"/>
        <end position="441"/>
    </location>
</feature>